<evidence type="ECO:0000313" key="1">
    <source>
        <dbReference type="EMBL" id="SVD68762.1"/>
    </source>
</evidence>
<gene>
    <name evidence="1" type="ORF">METZ01_LOCUS421616</name>
</gene>
<dbReference type="Gene3D" id="3.80.10.10">
    <property type="entry name" value="Ribonuclease Inhibitor"/>
    <property type="match status" value="1"/>
</dbReference>
<accession>A0A382XCH1</accession>
<reference evidence="1" key="1">
    <citation type="submission" date="2018-05" db="EMBL/GenBank/DDBJ databases">
        <authorList>
            <person name="Lanie J.A."/>
            <person name="Ng W.-L."/>
            <person name="Kazmierczak K.M."/>
            <person name="Andrzejewski T.M."/>
            <person name="Davidsen T.M."/>
            <person name="Wayne K.J."/>
            <person name="Tettelin H."/>
            <person name="Glass J.I."/>
            <person name="Rusch D."/>
            <person name="Podicherti R."/>
            <person name="Tsui H.-C.T."/>
            <person name="Winkler M.E."/>
        </authorList>
    </citation>
    <scope>NUCLEOTIDE SEQUENCE</scope>
</reference>
<name>A0A382XCH1_9ZZZZ</name>
<dbReference type="InterPro" id="IPR032675">
    <property type="entry name" value="LRR_dom_sf"/>
</dbReference>
<dbReference type="AlphaFoldDB" id="A0A382XCH1"/>
<sequence>MIRSFNDQPIETLIEQNLLQEGTVLDLRLKYIGDEGMGYLAQCTELINLSELKLERNDITDKGIDALARSTIVTGLKSLSLERNA</sequence>
<dbReference type="Pfam" id="PF13516">
    <property type="entry name" value="LRR_6"/>
    <property type="match status" value="1"/>
</dbReference>
<feature type="non-terminal residue" evidence="1">
    <location>
        <position position="85"/>
    </location>
</feature>
<dbReference type="EMBL" id="UINC01166674">
    <property type="protein sequence ID" value="SVD68762.1"/>
    <property type="molecule type" value="Genomic_DNA"/>
</dbReference>
<dbReference type="InterPro" id="IPR001611">
    <property type="entry name" value="Leu-rich_rpt"/>
</dbReference>
<proteinExistence type="predicted"/>
<dbReference type="SUPFAM" id="SSF52047">
    <property type="entry name" value="RNI-like"/>
    <property type="match status" value="1"/>
</dbReference>
<protein>
    <submittedName>
        <fullName evidence="1">Uncharacterized protein</fullName>
    </submittedName>
</protein>
<organism evidence="1">
    <name type="scientific">marine metagenome</name>
    <dbReference type="NCBI Taxonomy" id="408172"/>
    <lineage>
        <taxon>unclassified sequences</taxon>
        <taxon>metagenomes</taxon>
        <taxon>ecological metagenomes</taxon>
    </lineage>
</organism>